<accession>A0AAW0SB49</accession>
<evidence type="ECO:0000313" key="3">
    <source>
        <dbReference type="Proteomes" id="UP001397290"/>
    </source>
</evidence>
<proteinExistence type="predicted"/>
<keyword evidence="3" id="KW-1185">Reference proteome</keyword>
<comment type="caution">
    <text evidence="2">The sequence shown here is derived from an EMBL/GenBank/DDBJ whole genome shotgun (WGS) entry which is preliminary data.</text>
</comment>
<evidence type="ECO:0000313" key="2">
    <source>
        <dbReference type="EMBL" id="KAK8150806.1"/>
    </source>
</evidence>
<gene>
    <name evidence="2" type="ORF">G3M48_008135</name>
</gene>
<evidence type="ECO:0000256" key="1">
    <source>
        <dbReference type="SAM" id="MobiDB-lite"/>
    </source>
</evidence>
<protein>
    <submittedName>
        <fullName evidence="2">Uncharacterized protein</fullName>
    </submittedName>
</protein>
<sequence>MAPSTPLDSPESLAETLRLMKSEAKTLKDRAISYPSGDEFKILLLIKAAAILQDCLKSIVQHRCHLGREEALCRDQRDTLLEYVRKEVEQSNINYDQYRSEPVKPKKLQKKCKAGEHGERLVPSPP</sequence>
<name>A0AAW0SB49_9HYPO</name>
<feature type="region of interest" description="Disordered" evidence="1">
    <location>
        <begin position="104"/>
        <end position="126"/>
    </location>
</feature>
<dbReference type="EMBL" id="JAAHCF010000006">
    <property type="protein sequence ID" value="KAK8150806.1"/>
    <property type="molecule type" value="Genomic_DNA"/>
</dbReference>
<dbReference type="AlphaFoldDB" id="A0AAW0SB49"/>
<reference evidence="2 3" key="1">
    <citation type="submission" date="2020-02" db="EMBL/GenBank/DDBJ databases">
        <title>Comparative genomics of the hypocrealean fungal genus Beauvera.</title>
        <authorList>
            <person name="Showalter D.N."/>
            <person name="Bushley K.E."/>
            <person name="Rehner S.A."/>
        </authorList>
    </citation>
    <scope>NUCLEOTIDE SEQUENCE [LARGE SCALE GENOMIC DNA]</scope>
    <source>
        <strain evidence="2 3">ARSEF4384</strain>
    </source>
</reference>
<organism evidence="2 3">
    <name type="scientific">Beauveria asiatica</name>
    <dbReference type="NCBI Taxonomy" id="1069075"/>
    <lineage>
        <taxon>Eukaryota</taxon>
        <taxon>Fungi</taxon>
        <taxon>Dikarya</taxon>
        <taxon>Ascomycota</taxon>
        <taxon>Pezizomycotina</taxon>
        <taxon>Sordariomycetes</taxon>
        <taxon>Hypocreomycetidae</taxon>
        <taxon>Hypocreales</taxon>
        <taxon>Cordycipitaceae</taxon>
        <taxon>Beauveria</taxon>
    </lineage>
</organism>
<dbReference type="Proteomes" id="UP001397290">
    <property type="component" value="Unassembled WGS sequence"/>
</dbReference>